<dbReference type="GO" id="GO:0044341">
    <property type="term" value="P:sodium-dependent phosphate transport"/>
    <property type="evidence" value="ECO:0007669"/>
    <property type="project" value="InterPro"/>
</dbReference>
<dbReference type="PANTHER" id="PTHR10010:SF46">
    <property type="entry name" value="SODIUM-DEPENDENT PHOSPHATE TRANSPORT PROTEIN 2B"/>
    <property type="match status" value="1"/>
</dbReference>
<accession>A0A934R999</accession>
<dbReference type="EMBL" id="JAENII010000001">
    <property type="protein sequence ID" value="MBK1825447.1"/>
    <property type="molecule type" value="Genomic_DNA"/>
</dbReference>
<dbReference type="Proteomes" id="UP000658278">
    <property type="component" value="Unassembled WGS sequence"/>
</dbReference>
<sequence length="559" mass="60889">MDWFAMTVLLLGGLAFFLFGLDQMSSALKAIAGNGMRKMLGDMTRNRLSATFSGAVITALVQSSSVTTVLVVGFISAGLMSLTQSIGIIMGANIGSTVTAQLVAFKITDYALIIVIVGFSLMFLGKREKLKQLGTAIMGLGLIFFGMGLMSDATSPLRDYPPFIAIMRNMAHPLLGILAGLVFTALVQSSAATTGIVIVLATQGFITLEAGIAIAFGANVGTCVTAVLAGLGKPTDARRAAAVHVLFNVIGVLVWLPFIDHLADFIRQISPQHSELTGDARLAREVPRQIANAHTVFNVANTLVFIWFDRLFAKLVTKIIPQKAIPLPKAAQPIFLDAGLLDTPALAVDRVELETGHLGELVLDMVNASGSGTGRENPPDVSKIDKRAREVDLLVVEILDYGRRLSSKALTDADGARLHRILDVVNQLRAVADTLGNNLSSFLHEWESRQLIVSAETGERFDRLEKKVQSALRDAITACRDRDYKKARSVIKQKKELRKEIEDFSKHLSIRLLSNDPDRAETYRLESRVLEIMSRLFFFARHIAKTVSAPPSKDKDHDE</sequence>
<protein>
    <submittedName>
        <fullName evidence="7">Na/Pi cotransporter family protein</fullName>
    </submittedName>
</protein>
<name>A0A934R999_9BACT</name>
<evidence type="ECO:0000256" key="4">
    <source>
        <dbReference type="ARBA" id="ARBA00022989"/>
    </source>
</evidence>
<dbReference type="GO" id="GO:0005886">
    <property type="term" value="C:plasma membrane"/>
    <property type="evidence" value="ECO:0007669"/>
    <property type="project" value="UniProtKB-SubCell"/>
</dbReference>
<dbReference type="InterPro" id="IPR038078">
    <property type="entry name" value="PhoU-like_sf"/>
</dbReference>
<comment type="caution">
    <text evidence="7">The sequence shown here is derived from an EMBL/GenBank/DDBJ whole genome shotgun (WGS) entry which is preliminary data.</text>
</comment>
<evidence type="ECO:0000313" key="7">
    <source>
        <dbReference type="EMBL" id="MBK1825447.1"/>
    </source>
</evidence>
<dbReference type="RefSeq" id="WP_200275052.1">
    <property type="nucleotide sequence ID" value="NZ_JAENII010000001.1"/>
</dbReference>
<dbReference type="Pfam" id="PF02690">
    <property type="entry name" value="Na_Pi_cotrans"/>
    <property type="match status" value="2"/>
</dbReference>
<dbReference type="NCBIfam" id="TIGR00704">
    <property type="entry name" value="NaPi_cotrn_rel"/>
    <property type="match status" value="1"/>
</dbReference>
<comment type="subcellular location">
    <subcellularLocation>
        <location evidence="1">Cell membrane</location>
        <topology evidence="1">Multi-pass membrane protein</topology>
    </subcellularLocation>
</comment>
<gene>
    <name evidence="7" type="ORF">JIN81_00325</name>
</gene>
<evidence type="ECO:0000256" key="3">
    <source>
        <dbReference type="ARBA" id="ARBA00022692"/>
    </source>
</evidence>
<feature type="transmembrane region" description="Helical" evidence="6">
    <location>
        <begin position="171"/>
        <end position="201"/>
    </location>
</feature>
<feature type="transmembrane region" description="Helical" evidence="6">
    <location>
        <begin position="51"/>
        <end position="74"/>
    </location>
</feature>
<dbReference type="InterPro" id="IPR003841">
    <property type="entry name" value="Na/Pi_transpt"/>
</dbReference>
<keyword evidence="5 6" id="KW-0472">Membrane</keyword>
<evidence type="ECO:0000256" key="1">
    <source>
        <dbReference type="ARBA" id="ARBA00004651"/>
    </source>
</evidence>
<evidence type="ECO:0000256" key="6">
    <source>
        <dbReference type="SAM" id="Phobius"/>
    </source>
</evidence>
<dbReference type="Gene3D" id="1.20.58.220">
    <property type="entry name" value="Phosphate transport system protein phou homolog 2, domain 2"/>
    <property type="match status" value="1"/>
</dbReference>
<organism evidence="7 8">
    <name type="scientific">Haloferula rosea</name>
    <dbReference type="NCBI Taxonomy" id="490093"/>
    <lineage>
        <taxon>Bacteria</taxon>
        <taxon>Pseudomonadati</taxon>
        <taxon>Verrucomicrobiota</taxon>
        <taxon>Verrucomicrobiia</taxon>
        <taxon>Verrucomicrobiales</taxon>
        <taxon>Verrucomicrobiaceae</taxon>
        <taxon>Haloferula</taxon>
    </lineage>
</organism>
<evidence type="ECO:0000256" key="5">
    <source>
        <dbReference type="ARBA" id="ARBA00023136"/>
    </source>
</evidence>
<feature type="transmembrane region" description="Helical" evidence="6">
    <location>
        <begin position="241"/>
        <end position="259"/>
    </location>
</feature>
<keyword evidence="3 6" id="KW-0812">Transmembrane</keyword>
<keyword evidence="8" id="KW-1185">Reference proteome</keyword>
<feature type="transmembrane region" description="Helical" evidence="6">
    <location>
        <begin position="208"/>
        <end position="229"/>
    </location>
</feature>
<reference evidence="7" key="1">
    <citation type="submission" date="2021-01" db="EMBL/GenBank/DDBJ databases">
        <title>Modified the classification status of verrucomicrobia.</title>
        <authorList>
            <person name="Feng X."/>
        </authorList>
    </citation>
    <scope>NUCLEOTIDE SEQUENCE</scope>
    <source>
        <strain evidence="7">KCTC 22201</strain>
    </source>
</reference>
<feature type="transmembrane region" description="Helical" evidence="6">
    <location>
        <begin position="133"/>
        <end position="151"/>
    </location>
</feature>
<proteinExistence type="predicted"/>
<feature type="transmembrane region" description="Helical" evidence="6">
    <location>
        <begin position="110"/>
        <end position="126"/>
    </location>
</feature>
<keyword evidence="4 6" id="KW-1133">Transmembrane helix</keyword>
<dbReference type="GO" id="GO:0005436">
    <property type="term" value="F:sodium:phosphate symporter activity"/>
    <property type="evidence" value="ECO:0007669"/>
    <property type="project" value="InterPro"/>
</dbReference>
<dbReference type="SUPFAM" id="SSF109755">
    <property type="entry name" value="PhoU-like"/>
    <property type="match status" value="1"/>
</dbReference>
<evidence type="ECO:0000313" key="8">
    <source>
        <dbReference type="Proteomes" id="UP000658278"/>
    </source>
</evidence>
<keyword evidence="2" id="KW-1003">Cell membrane</keyword>
<dbReference type="NCBIfam" id="NF037997">
    <property type="entry name" value="Na_Pi_symport"/>
    <property type="match status" value="1"/>
</dbReference>
<dbReference type="InterPro" id="IPR004633">
    <property type="entry name" value="NaPi_cotrn-rel/YqeW-like"/>
</dbReference>
<dbReference type="PANTHER" id="PTHR10010">
    <property type="entry name" value="SOLUTE CARRIER FAMILY 34 SODIUM PHOSPHATE , MEMBER 2-RELATED"/>
    <property type="match status" value="1"/>
</dbReference>
<dbReference type="AlphaFoldDB" id="A0A934R999"/>
<evidence type="ECO:0000256" key="2">
    <source>
        <dbReference type="ARBA" id="ARBA00022475"/>
    </source>
</evidence>